<keyword evidence="1" id="KW-0812">Transmembrane</keyword>
<reference evidence="2" key="1">
    <citation type="submission" date="2014-09" db="EMBL/GenBank/DDBJ databases">
        <authorList>
            <person name="Magalhaes I.L.F."/>
            <person name="Oliveira U."/>
            <person name="Santos F.R."/>
            <person name="Vidigal T.H.D.A."/>
            <person name="Brescovit A.D."/>
            <person name="Santos A.J."/>
        </authorList>
    </citation>
    <scope>NUCLEOTIDE SEQUENCE</scope>
    <source>
        <tissue evidence="2">Shoot tissue taken approximately 20 cm above the soil surface</tissue>
    </source>
</reference>
<evidence type="ECO:0000256" key="1">
    <source>
        <dbReference type="SAM" id="Phobius"/>
    </source>
</evidence>
<proteinExistence type="predicted"/>
<dbReference type="EMBL" id="GBRH01281083">
    <property type="protein sequence ID" value="JAD16812.1"/>
    <property type="molecule type" value="Transcribed_RNA"/>
</dbReference>
<reference evidence="2" key="2">
    <citation type="journal article" date="2015" name="Data Brief">
        <title>Shoot transcriptome of the giant reed, Arundo donax.</title>
        <authorList>
            <person name="Barrero R.A."/>
            <person name="Guerrero F.D."/>
            <person name="Moolhuijzen P."/>
            <person name="Goolsby J.A."/>
            <person name="Tidwell J."/>
            <person name="Bellgard S.E."/>
            <person name="Bellgard M.I."/>
        </authorList>
    </citation>
    <scope>NUCLEOTIDE SEQUENCE</scope>
    <source>
        <tissue evidence="2">Shoot tissue taken approximately 20 cm above the soil surface</tissue>
    </source>
</reference>
<organism evidence="2">
    <name type="scientific">Arundo donax</name>
    <name type="common">Giant reed</name>
    <name type="synonym">Donax arundinaceus</name>
    <dbReference type="NCBI Taxonomy" id="35708"/>
    <lineage>
        <taxon>Eukaryota</taxon>
        <taxon>Viridiplantae</taxon>
        <taxon>Streptophyta</taxon>
        <taxon>Embryophyta</taxon>
        <taxon>Tracheophyta</taxon>
        <taxon>Spermatophyta</taxon>
        <taxon>Magnoliopsida</taxon>
        <taxon>Liliopsida</taxon>
        <taxon>Poales</taxon>
        <taxon>Poaceae</taxon>
        <taxon>PACMAD clade</taxon>
        <taxon>Arundinoideae</taxon>
        <taxon>Arundineae</taxon>
        <taxon>Arundo</taxon>
    </lineage>
</organism>
<feature type="transmembrane region" description="Helical" evidence="1">
    <location>
        <begin position="15"/>
        <end position="39"/>
    </location>
</feature>
<keyword evidence="1" id="KW-0472">Membrane</keyword>
<sequence>MIHRSLTRNVREYRALIAAILIRHLVLEMLHFLIALLLLHADILRAHSQGPGAGTHVPERALALIKQLPGHRRQKVKCAHHLPLALGLLLPDRSLAPRGLGDARHLGDLASATRLHL</sequence>
<protein>
    <submittedName>
        <fullName evidence="2">Uncharacterized protein</fullName>
    </submittedName>
</protein>
<dbReference type="AlphaFoldDB" id="A0A0A8XYN0"/>
<evidence type="ECO:0000313" key="2">
    <source>
        <dbReference type="EMBL" id="JAD16812.1"/>
    </source>
</evidence>
<keyword evidence="1" id="KW-1133">Transmembrane helix</keyword>
<name>A0A0A8XYN0_ARUDO</name>
<accession>A0A0A8XYN0</accession>